<dbReference type="PANTHER" id="PTHR43384">
    <property type="entry name" value="SEPTUM SITE-DETERMINING PROTEIN MIND HOMOLOG, CHLOROPLASTIC-RELATED"/>
    <property type="match status" value="1"/>
</dbReference>
<evidence type="ECO:0000313" key="5">
    <source>
        <dbReference type="EMBL" id="TDQ46905.1"/>
    </source>
</evidence>
<accession>A0A4R6UNY3</accession>
<feature type="domain" description="AAA" evidence="4">
    <location>
        <begin position="3"/>
        <end position="169"/>
    </location>
</feature>
<sequence length="279" mass="29108">MTQIVAVHSYRGGTGKSNLVANLAVLLAARGMRVGVIDTDIQAPGAHVLFGIDTAEDAPCLGDYLSNGCQIEEAARDLTGLACASPCPGALFVIPSHAPPSKIIDIVSRQYDVALLSSGFRRFAEVRGLDVLLLDTHPGMNNETVLALALADSVLIVTRPDHQEYRGAEVSVAVARTLNCPRVLVVVNMVSTGSASDALASRLPGAYAAEVAGVIPYHDDMADLASAGVLASHDPGHELVGHFGRVADRLLEAPVRPSALTECSPGERQVRGTRPPGAP</sequence>
<feature type="region of interest" description="Disordered" evidence="3">
    <location>
        <begin position="260"/>
        <end position="279"/>
    </location>
</feature>
<dbReference type="InterPro" id="IPR027417">
    <property type="entry name" value="P-loop_NTPase"/>
</dbReference>
<keyword evidence="1" id="KW-0547">Nucleotide-binding</keyword>
<dbReference type="InterPro" id="IPR025669">
    <property type="entry name" value="AAA_dom"/>
</dbReference>
<dbReference type="GO" id="GO:0009898">
    <property type="term" value="C:cytoplasmic side of plasma membrane"/>
    <property type="evidence" value="ECO:0007669"/>
    <property type="project" value="TreeGrafter"/>
</dbReference>
<evidence type="ECO:0000256" key="1">
    <source>
        <dbReference type="ARBA" id="ARBA00022741"/>
    </source>
</evidence>
<dbReference type="GO" id="GO:0016887">
    <property type="term" value="F:ATP hydrolysis activity"/>
    <property type="evidence" value="ECO:0007669"/>
    <property type="project" value="TreeGrafter"/>
</dbReference>
<dbReference type="Proteomes" id="UP000295281">
    <property type="component" value="Unassembled WGS sequence"/>
</dbReference>
<dbReference type="Pfam" id="PF13614">
    <property type="entry name" value="AAA_31"/>
    <property type="match status" value="1"/>
</dbReference>
<keyword evidence="5" id="KW-0966">Cell projection</keyword>
<dbReference type="GO" id="GO:0051782">
    <property type="term" value="P:negative regulation of cell division"/>
    <property type="evidence" value="ECO:0007669"/>
    <property type="project" value="TreeGrafter"/>
</dbReference>
<evidence type="ECO:0000256" key="2">
    <source>
        <dbReference type="ARBA" id="ARBA00022840"/>
    </source>
</evidence>
<reference evidence="5 6" key="1">
    <citation type="submission" date="2019-03" db="EMBL/GenBank/DDBJ databases">
        <title>Genomic Encyclopedia of Type Strains, Phase IV (KMG-IV): sequencing the most valuable type-strain genomes for metagenomic binning, comparative biology and taxonomic classification.</title>
        <authorList>
            <person name="Goeker M."/>
        </authorList>
    </citation>
    <scope>NUCLEOTIDE SEQUENCE [LARGE SCALE GENOMIC DNA]</scope>
    <source>
        <strain evidence="5 6">DSM 46770</strain>
    </source>
</reference>
<evidence type="ECO:0000259" key="4">
    <source>
        <dbReference type="Pfam" id="PF13614"/>
    </source>
</evidence>
<dbReference type="Gene3D" id="3.40.50.300">
    <property type="entry name" value="P-loop containing nucleotide triphosphate hydrolases"/>
    <property type="match status" value="1"/>
</dbReference>
<evidence type="ECO:0000313" key="6">
    <source>
        <dbReference type="Proteomes" id="UP000295281"/>
    </source>
</evidence>
<proteinExistence type="predicted"/>
<dbReference type="PANTHER" id="PTHR43384:SF6">
    <property type="entry name" value="SEPTUM SITE-DETERMINING PROTEIN MIND HOMOLOG, CHLOROPLASTIC"/>
    <property type="match status" value="1"/>
</dbReference>
<dbReference type="OrthoDB" id="9775724at2"/>
<keyword evidence="5" id="KW-0282">Flagellum</keyword>
<evidence type="ECO:0000256" key="3">
    <source>
        <dbReference type="SAM" id="MobiDB-lite"/>
    </source>
</evidence>
<dbReference type="GO" id="GO:0005524">
    <property type="term" value="F:ATP binding"/>
    <property type="evidence" value="ECO:0007669"/>
    <property type="project" value="UniProtKB-KW"/>
</dbReference>
<dbReference type="EMBL" id="SNYN01000023">
    <property type="protein sequence ID" value="TDQ46905.1"/>
    <property type="molecule type" value="Genomic_DNA"/>
</dbReference>
<keyword evidence="2" id="KW-0067">ATP-binding</keyword>
<keyword evidence="5" id="KW-0969">Cilium</keyword>
<gene>
    <name evidence="5" type="ORF">EV190_12361</name>
</gene>
<dbReference type="InterPro" id="IPR050625">
    <property type="entry name" value="ParA/MinD_ATPase"/>
</dbReference>
<comment type="caution">
    <text evidence="5">The sequence shown here is derived from an EMBL/GenBank/DDBJ whole genome shotgun (WGS) entry which is preliminary data.</text>
</comment>
<dbReference type="SUPFAM" id="SSF52540">
    <property type="entry name" value="P-loop containing nucleoside triphosphate hydrolases"/>
    <property type="match status" value="1"/>
</dbReference>
<keyword evidence="6" id="KW-1185">Reference proteome</keyword>
<protein>
    <submittedName>
        <fullName evidence="5">MinD-like ATPase involved in chromosome partitioning or flagellar assembly</fullName>
    </submittedName>
</protein>
<dbReference type="RefSeq" id="WP_133743075.1">
    <property type="nucleotide sequence ID" value="NZ_SNYN01000023.1"/>
</dbReference>
<organism evidence="5 6">
    <name type="scientific">Actinorugispora endophytica</name>
    <dbReference type="NCBI Taxonomy" id="1605990"/>
    <lineage>
        <taxon>Bacteria</taxon>
        <taxon>Bacillati</taxon>
        <taxon>Actinomycetota</taxon>
        <taxon>Actinomycetes</taxon>
        <taxon>Streptosporangiales</taxon>
        <taxon>Nocardiopsidaceae</taxon>
        <taxon>Actinorugispora</taxon>
    </lineage>
</organism>
<dbReference type="GO" id="GO:0005829">
    <property type="term" value="C:cytosol"/>
    <property type="evidence" value="ECO:0007669"/>
    <property type="project" value="TreeGrafter"/>
</dbReference>
<name>A0A4R6UNY3_9ACTN</name>
<dbReference type="AlphaFoldDB" id="A0A4R6UNY3"/>